<keyword evidence="3" id="KW-1185">Reference proteome</keyword>
<evidence type="ECO:0000313" key="3">
    <source>
        <dbReference type="Proteomes" id="UP001495910"/>
    </source>
</evidence>
<feature type="transmembrane region" description="Helical" evidence="1">
    <location>
        <begin position="159"/>
        <end position="177"/>
    </location>
</feature>
<protein>
    <submittedName>
        <fullName evidence="2">Uncharacterized protein</fullName>
    </submittedName>
</protein>
<accession>A0ABU9PUS1</accession>
<comment type="caution">
    <text evidence="2">The sequence shown here is derived from an EMBL/GenBank/DDBJ whole genome shotgun (WGS) entry which is preliminary data.</text>
</comment>
<dbReference type="RefSeq" id="WP_342829477.1">
    <property type="nucleotide sequence ID" value="NZ_JBANDC010000006.1"/>
</dbReference>
<proteinExistence type="predicted"/>
<name>A0ABU9PUS1_9BURK</name>
<dbReference type="Proteomes" id="UP001495910">
    <property type="component" value="Unassembled WGS sequence"/>
</dbReference>
<feature type="transmembrane region" description="Helical" evidence="1">
    <location>
        <begin position="123"/>
        <end position="147"/>
    </location>
</feature>
<sequence length="191" mass="19613">MESDVGLVVLVATSLAFDTTFFSILSVNPALAGLLLVLLATDLAVGELSFFVTELLAWVLRAALSAAAAEDDLAIAVFLARDFTTGLGLGLATLGTALLAVATGGSVFRGALAESFAGFSATFTLLAALFAVLFTALLTLLLAGAAACRAFGVDLPSEAGAFLATVFLTVRFMVLSLKSAAKQWCDWPAIQ</sequence>
<keyword evidence="1" id="KW-0472">Membrane</keyword>
<reference evidence="2 3" key="1">
    <citation type="submission" date="2024-02" db="EMBL/GenBank/DDBJ databases">
        <title>Draft genome sequence of Collimonas sp. strain H4R21, an effective mineral-weathering bacterial strain isolated from the beech rhizosphere.</title>
        <authorList>
            <person name="Morin E."/>
            <person name="Uroz S."/>
            <person name="Leveau J.H.J."/>
            <person name="Kumar R."/>
            <person name="Rey M.W."/>
            <person name="Pham J."/>
        </authorList>
    </citation>
    <scope>NUCLEOTIDE SEQUENCE [LARGE SCALE GENOMIC DNA]</scope>
    <source>
        <strain evidence="2 3">H4R21</strain>
    </source>
</reference>
<gene>
    <name evidence="2" type="ORF">V8G57_10025</name>
</gene>
<keyword evidence="1" id="KW-1133">Transmembrane helix</keyword>
<organism evidence="2 3">
    <name type="scientific">Collimonas rhizosphaerae</name>
    <dbReference type="NCBI Taxonomy" id="3126357"/>
    <lineage>
        <taxon>Bacteria</taxon>
        <taxon>Pseudomonadati</taxon>
        <taxon>Pseudomonadota</taxon>
        <taxon>Betaproteobacteria</taxon>
        <taxon>Burkholderiales</taxon>
        <taxon>Oxalobacteraceae</taxon>
        <taxon>Collimonas</taxon>
    </lineage>
</organism>
<keyword evidence="1" id="KW-0812">Transmembrane</keyword>
<dbReference type="EMBL" id="JBANDC010000006">
    <property type="protein sequence ID" value="MEM4987721.1"/>
    <property type="molecule type" value="Genomic_DNA"/>
</dbReference>
<evidence type="ECO:0000256" key="1">
    <source>
        <dbReference type="SAM" id="Phobius"/>
    </source>
</evidence>
<evidence type="ECO:0000313" key="2">
    <source>
        <dbReference type="EMBL" id="MEM4987721.1"/>
    </source>
</evidence>
<feature type="transmembrane region" description="Helical" evidence="1">
    <location>
        <begin position="89"/>
        <end position="111"/>
    </location>
</feature>